<proteinExistence type="predicted"/>
<feature type="chain" id="PRO_5047256403" evidence="1">
    <location>
        <begin position="27"/>
        <end position="842"/>
    </location>
</feature>
<feature type="signal peptide" evidence="1">
    <location>
        <begin position="1"/>
        <end position="26"/>
    </location>
</feature>
<dbReference type="GO" id="GO:0016787">
    <property type="term" value="F:hydrolase activity"/>
    <property type="evidence" value="ECO:0007669"/>
    <property type="project" value="UniProtKB-KW"/>
</dbReference>
<evidence type="ECO:0000256" key="1">
    <source>
        <dbReference type="SAM" id="SignalP"/>
    </source>
</evidence>
<dbReference type="CDD" id="cd01297">
    <property type="entry name" value="D-aminoacylase"/>
    <property type="match status" value="1"/>
</dbReference>
<organism evidence="4 5">
    <name type="scientific">Flectobacillus roseus</name>
    <dbReference type="NCBI Taxonomy" id="502259"/>
    <lineage>
        <taxon>Bacteria</taxon>
        <taxon>Pseudomonadati</taxon>
        <taxon>Bacteroidota</taxon>
        <taxon>Cytophagia</taxon>
        <taxon>Cytophagales</taxon>
        <taxon>Flectobacillaceae</taxon>
        <taxon>Flectobacillus</taxon>
    </lineage>
</organism>
<dbReference type="SUPFAM" id="SSF56601">
    <property type="entry name" value="beta-lactamase/transpeptidase-like"/>
    <property type="match status" value="1"/>
</dbReference>
<sequence>MMPLKRNLFLLLLAVFYPFCRTTAQLTPQKIAQVDSAMRVLHAQGQFSGVVLLSEKGKIKFQKALGYTDYLQRNALDAAQPFNLASITKQFVATMTMKLFEQGKLEYDQKVIHFIPNFPYQEITIRQLLTHTSGLPEYFDLAMSHLNTLDTLTNDKLIQLLAEKHPPLNFASGTKWEYCNTGYLLLASIIEKASGTSFEHFFSTQISQPFGLKNTFVYFLNGPNQNRKRVLGFERKNGKAISNDLIRLDGVVGDGNIYSSAEDLNKWIQLVTENKVLKPATWAEAFKPVQLKDGSSYPYGFGWGIFENGFEHNGSWVGFQNAIFRNNKTQTTAILLSNGTNPIFRNILKKILAGQPFHLPKTHLIKNIKLIDGTGLPSQQVQVRIKDNKIWEIGKLEPFVGETVTDGNGQILAPGFIDSHSHHYGSLDKTPTAIPMLSQGITTIVIGQDGSSYAMDSLSKWMKEKPVAVNVASYTGHATLRQKVMGPRGLYRTAKPEEVEKMKVLLETELQKGSIGLNTGLEYESSFFSNRDEVLELAKVAAINGGRYMSHIRSEDINLTEAIDEIIDIGREAKIPVQISHGKIAIRSQWKSAHEVLAKLQEARAEGIQVTADCYPYTFWHSTLRVLFPKRDYTNLESAQMATEQLFDPKESIIVRFAPNKSYAGKTLAEIAGLRGKTEAQTLMDLVAEAEEFDKKNPDYDEGIEAIMGKSMDDEDVEAILAWPHTNICSDGAGSGHPRGHGAFTRVLGKYVREKKLFSWETAIYKMTGLTAENLGIQHRGLIKPDCYADMVLFDPETVVDHADVRNPKALSSGIKMVWVNGELVWQDQKPTGKLSGQMIKR</sequence>
<comment type="caution">
    <text evidence="4">The sequence shown here is derived from an EMBL/GenBank/DDBJ whole genome shotgun (WGS) entry which is preliminary data.</text>
</comment>
<dbReference type="SUPFAM" id="SSF51338">
    <property type="entry name" value="Composite domain of metallo-dependent hydrolases"/>
    <property type="match status" value="1"/>
</dbReference>
<dbReference type="RefSeq" id="WP_283343586.1">
    <property type="nucleotide sequence ID" value="NZ_JASHIF010000002.1"/>
</dbReference>
<dbReference type="Gene3D" id="3.40.710.10">
    <property type="entry name" value="DD-peptidase/beta-lactamase superfamily"/>
    <property type="match status" value="1"/>
</dbReference>
<dbReference type="InterPro" id="IPR001466">
    <property type="entry name" value="Beta-lactam-related"/>
</dbReference>
<dbReference type="PANTHER" id="PTHR46825">
    <property type="entry name" value="D-ALANYL-D-ALANINE-CARBOXYPEPTIDASE/ENDOPEPTIDASE AMPH"/>
    <property type="match status" value="1"/>
</dbReference>
<keyword evidence="5" id="KW-1185">Reference proteome</keyword>
<dbReference type="EMBL" id="JASHIF010000002">
    <property type="protein sequence ID" value="MDI9858350.1"/>
    <property type="molecule type" value="Genomic_DNA"/>
</dbReference>
<dbReference type="SUPFAM" id="SSF51556">
    <property type="entry name" value="Metallo-dependent hydrolases"/>
    <property type="match status" value="1"/>
</dbReference>
<dbReference type="InterPro" id="IPR050491">
    <property type="entry name" value="AmpC-like"/>
</dbReference>
<feature type="domain" description="Amidohydrolase 3" evidence="3">
    <location>
        <begin position="736"/>
        <end position="825"/>
    </location>
</feature>
<dbReference type="Proteomes" id="UP001236507">
    <property type="component" value="Unassembled WGS sequence"/>
</dbReference>
<reference evidence="4 5" key="1">
    <citation type="submission" date="2023-05" db="EMBL/GenBank/DDBJ databases">
        <title>Novel species of genus Flectobacillus isolated from stream in China.</title>
        <authorList>
            <person name="Lu H."/>
        </authorList>
    </citation>
    <scope>NUCLEOTIDE SEQUENCE [LARGE SCALE GENOMIC DNA]</scope>
    <source>
        <strain evidence="4 5">KCTC 42575</strain>
    </source>
</reference>
<protein>
    <submittedName>
        <fullName evidence="4">Serine hydrolase</fullName>
    </submittedName>
</protein>
<evidence type="ECO:0000259" key="2">
    <source>
        <dbReference type="Pfam" id="PF00144"/>
    </source>
</evidence>
<keyword evidence="4" id="KW-0378">Hydrolase</keyword>
<dbReference type="Gene3D" id="2.30.40.10">
    <property type="entry name" value="Urease, subunit C, domain 1"/>
    <property type="match status" value="1"/>
</dbReference>
<evidence type="ECO:0000313" key="5">
    <source>
        <dbReference type="Proteomes" id="UP001236507"/>
    </source>
</evidence>
<accession>A0ABT6Y459</accession>
<dbReference type="Gene3D" id="3.20.20.140">
    <property type="entry name" value="Metal-dependent hydrolases"/>
    <property type="match status" value="1"/>
</dbReference>
<keyword evidence="1" id="KW-0732">Signal</keyword>
<dbReference type="InterPro" id="IPR023100">
    <property type="entry name" value="D-aminoacylase_insert_dom_sf"/>
</dbReference>
<feature type="domain" description="Beta-lactamase-related" evidence="2">
    <location>
        <begin position="35"/>
        <end position="346"/>
    </location>
</feature>
<gene>
    <name evidence="4" type="ORF">QM524_03900</name>
</gene>
<dbReference type="InterPro" id="IPR032466">
    <property type="entry name" value="Metal_Hydrolase"/>
</dbReference>
<dbReference type="Pfam" id="PF00144">
    <property type="entry name" value="Beta-lactamase"/>
    <property type="match status" value="1"/>
</dbReference>
<evidence type="ECO:0000313" key="4">
    <source>
        <dbReference type="EMBL" id="MDI9858350.1"/>
    </source>
</evidence>
<evidence type="ECO:0000259" key="3">
    <source>
        <dbReference type="Pfam" id="PF07969"/>
    </source>
</evidence>
<dbReference type="Gene3D" id="3.30.1490.130">
    <property type="entry name" value="D-aminoacylase. Domain 3"/>
    <property type="match status" value="1"/>
</dbReference>
<dbReference type="Pfam" id="PF07969">
    <property type="entry name" value="Amidohydro_3"/>
    <property type="match status" value="1"/>
</dbReference>
<name>A0ABT6Y459_9BACT</name>
<dbReference type="InterPro" id="IPR011059">
    <property type="entry name" value="Metal-dep_hydrolase_composite"/>
</dbReference>
<dbReference type="PANTHER" id="PTHR46825:SF9">
    <property type="entry name" value="BETA-LACTAMASE-RELATED DOMAIN-CONTAINING PROTEIN"/>
    <property type="match status" value="1"/>
</dbReference>
<dbReference type="InterPro" id="IPR012338">
    <property type="entry name" value="Beta-lactam/transpept-like"/>
</dbReference>
<dbReference type="InterPro" id="IPR013108">
    <property type="entry name" value="Amidohydro_3"/>
</dbReference>